<dbReference type="EMBL" id="JBFNQN010000018">
    <property type="protein sequence ID" value="MEW9267483.1"/>
    <property type="molecule type" value="Genomic_DNA"/>
</dbReference>
<evidence type="ECO:0000313" key="3">
    <source>
        <dbReference type="Proteomes" id="UP001555826"/>
    </source>
</evidence>
<keyword evidence="3" id="KW-1185">Reference proteome</keyword>
<name>A0ABV3PCV7_9ACTN</name>
<dbReference type="Proteomes" id="UP001555826">
    <property type="component" value="Unassembled WGS sequence"/>
</dbReference>
<dbReference type="RefSeq" id="WP_367640850.1">
    <property type="nucleotide sequence ID" value="NZ_JBFNQN010000018.1"/>
</dbReference>
<evidence type="ECO:0000313" key="2">
    <source>
        <dbReference type="EMBL" id="MEW9267483.1"/>
    </source>
</evidence>
<protein>
    <recommendedName>
        <fullName evidence="4">Lipoprotein</fullName>
    </recommendedName>
</protein>
<keyword evidence="1" id="KW-0732">Signal</keyword>
<sequence>MRKAMTAAVLVLTLSGLSACARSGEDGGTNPDVPATASPEEVVAGYLQALQDRDEDGAVALTIHAYGWGDGWSADPPPTLDVVEVGTSSPALLEGPVQTQWDDAVTVPAKVVVAGDEDVADGPADLTFTLWRGRVNDRWLIAGLGASSASGEVSIG</sequence>
<organism evidence="2 3">
    <name type="scientific">Kineococcus endophyticus</name>
    <dbReference type="NCBI Taxonomy" id="1181883"/>
    <lineage>
        <taxon>Bacteria</taxon>
        <taxon>Bacillati</taxon>
        <taxon>Actinomycetota</taxon>
        <taxon>Actinomycetes</taxon>
        <taxon>Kineosporiales</taxon>
        <taxon>Kineosporiaceae</taxon>
        <taxon>Kineococcus</taxon>
    </lineage>
</organism>
<feature type="signal peptide" evidence="1">
    <location>
        <begin position="1"/>
        <end position="21"/>
    </location>
</feature>
<gene>
    <name evidence="2" type="ORF">AB1207_22295</name>
</gene>
<proteinExistence type="predicted"/>
<comment type="caution">
    <text evidence="2">The sequence shown here is derived from an EMBL/GenBank/DDBJ whole genome shotgun (WGS) entry which is preliminary data.</text>
</comment>
<accession>A0ABV3PCV7</accession>
<reference evidence="2 3" key="1">
    <citation type="submission" date="2024-07" db="EMBL/GenBank/DDBJ databases">
        <authorList>
            <person name="Thanompreechachai J."/>
            <person name="Duangmal K."/>
        </authorList>
    </citation>
    <scope>NUCLEOTIDE SEQUENCE [LARGE SCALE GENOMIC DNA]</scope>
    <source>
        <strain evidence="2 3">KCTC 19886</strain>
    </source>
</reference>
<evidence type="ECO:0008006" key="4">
    <source>
        <dbReference type="Google" id="ProtNLM"/>
    </source>
</evidence>
<dbReference type="PROSITE" id="PS51257">
    <property type="entry name" value="PROKAR_LIPOPROTEIN"/>
    <property type="match status" value="1"/>
</dbReference>
<feature type="chain" id="PRO_5045611453" description="Lipoprotein" evidence="1">
    <location>
        <begin position="22"/>
        <end position="156"/>
    </location>
</feature>
<evidence type="ECO:0000256" key="1">
    <source>
        <dbReference type="SAM" id="SignalP"/>
    </source>
</evidence>